<accession>A0A5K3FIN8</accession>
<feature type="transmembrane region" description="Helical" evidence="10">
    <location>
        <begin position="343"/>
        <end position="368"/>
    </location>
</feature>
<evidence type="ECO:0000256" key="5">
    <source>
        <dbReference type="ARBA" id="ARBA00022692"/>
    </source>
</evidence>
<comment type="subcellular location">
    <subcellularLocation>
        <location evidence="1">Membrane</location>
        <topology evidence="1">Multi-pass membrane protein</topology>
    </subcellularLocation>
</comment>
<dbReference type="InterPro" id="IPR000849">
    <property type="entry name" value="Sugar_P_transporter"/>
</dbReference>
<evidence type="ECO:0000256" key="10">
    <source>
        <dbReference type="SAM" id="Phobius"/>
    </source>
</evidence>
<dbReference type="Gene3D" id="1.20.1250.20">
    <property type="entry name" value="MFS general substrate transporter like domains"/>
    <property type="match status" value="2"/>
</dbReference>
<name>A0A5K3FIN8_MESCO</name>
<dbReference type="PANTHER" id="PTHR43184">
    <property type="entry name" value="MAJOR FACILITATOR SUPERFAMILY TRANSPORTER 16, ISOFORM B"/>
    <property type="match status" value="1"/>
</dbReference>
<evidence type="ECO:0000256" key="8">
    <source>
        <dbReference type="ARBA" id="ARBA00041091"/>
    </source>
</evidence>
<evidence type="ECO:0000256" key="7">
    <source>
        <dbReference type="ARBA" id="ARBA00023136"/>
    </source>
</evidence>
<keyword evidence="7 10" id="KW-0472">Membrane</keyword>
<comment type="similarity">
    <text evidence="2">Belongs to the major facilitator superfamily. Organophosphate:Pi antiporter (OPA) (TC 2.A.1.4) family.</text>
</comment>
<feature type="transmembrane region" description="Helical" evidence="10">
    <location>
        <begin position="136"/>
        <end position="159"/>
    </location>
</feature>
<dbReference type="InterPro" id="IPR036259">
    <property type="entry name" value="MFS_trans_sf"/>
</dbReference>
<evidence type="ECO:0000256" key="4">
    <source>
        <dbReference type="ARBA" id="ARBA00022597"/>
    </source>
</evidence>
<reference evidence="12" key="1">
    <citation type="submission" date="2019-11" db="UniProtKB">
        <authorList>
            <consortium name="WormBaseParasite"/>
        </authorList>
    </citation>
    <scope>IDENTIFICATION</scope>
</reference>
<proteinExistence type="inferred from homology"/>
<feature type="transmembrane region" description="Helical" evidence="10">
    <location>
        <begin position="243"/>
        <end position="265"/>
    </location>
</feature>
<dbReference type="PROSITE" id="PS50850">
    <property type="entry name" value="MFS"/>
    <property type="match status" value="1"/>
</dbReference>
<keyword evidence="4" id="KW-0762">Sugar transport</keyword>
<feature type="transmembrane region" description="Helical" evidence="10">
    <location>
        <begin position="389"/>
        <end position="409"/>
    </location>
</feature>
<dbReference type="InterPro" id="IPR011701">
    <property type="entry name" value="MFS"/>
</dbReference>
<organism evidence="12">
    <name type="scientific">Mesocestoides corti</name>
    <name type="common">Flatworm</name>
    <dbReference type="NCBI Taxonomy" id="53468"/>
    <lineage>
        <taxon>Eukaryota</taxon>
        <taxon>Metazoa</taxon>
        <taxon>Spiralia</taxon>
        <taxon>Lophotrochozoa</taxon>
        <taxon>Platyhelminthes</taxon>
        <taxon>Cestoda</taxon>
        <taxon>Eucestoda</taxon>
        <taxon>Cyclophyllidea</taxon>
        <taxon>Mesocestoididae</taxon>
        <taxon>Mesocestoides</taxon>
    </lineage>
</organism>
<keyword evidence="3" id="KW-0813">Transport</keyword>
<dbReference type="PIRSF" id="PIRSF002808">
    <property type="entry name" value="Hexose_phosphate_transp"/>
    <property type="match status" value="1"/>
</dbReference>
<dbReference type="GO" id="GO:0022857">
    <property type="term" value="F:transmembrane transporter activity"/>
    <property type="evidence" value="ECO:0007669"/>
    <property type="project" value="InterPro"/>
</dbReference>
<evidence type="ECO:0000256" key="1">
    <source>
        <dbReference type="ARBA" id="ARBA00004141"/>
    </source>
</evidence>
<evidence type="ECO:0000256" key="6">
    <source>
        <dbReference type="ARBA" id="ARBA00022989"/>
    </source>
</evidence>
<dbReference type="WBParaSite" id="MCU_008728-RA">
    <property type="protein sequence ID" value="MCU_008728-RA"/>
    <property type="gene ID" value="MCU_008728"/>
</dbReference>
<dbReference type="GO" id="GO:0005789">
    <property type="term" value="C:endoplasmic reticulum membrane"/>
    <property type="evidence" value="ECO:0007669"/>
    <property type="project" value="TreeGrafter"/>
</dbReference>
<feature type="transmembrane region" description="Helical" evidence="10">
    <location>
        <begin position="12"/>
        <end position="29"/>
    </location>
</feature>
<feature type="transmembrane region" description="Helical" evidence="10">
    <location>
        <begin position="171"/>
        <end position="193"/>
    </location>
</feature>
<keyword evidence="6 10" id="KW-1133">Transmembrane helix</keyword>
<evidence type="ECO:0000256" key="3">
    <source>
        <dbReference type="ARBA" id="ARBA00022448"/>
    </source>
</evidence>
<feature type="transmembrane region" description="Helical" evidence="10">
    <location>
        <begin position="73"/>
        <end position="94"/>
    </location>
</feature>
<dbReference type="AlphaFoldDB" id="A0A5K3FIN8"/>
<dbReference type="SUPFAM" id="SSF103473">
    <property type="entry name" value="MFS general substrate transporter"/>
    <property type="match status" value="1"/>
</dbReference>
<evidence type="ECO:0000256" key="9">
    <source>
        <dbReference type="ARBA" id="ARBA00042039"/>
    </source>
</evidence>
<feature type="transmembrane region" description="Helical" evidence="10">
    <location>
        <begin position="415"/>
        <end position="434"/>
    </location>
</feature>
<feature type="domain" description="Major facilitator superfamily (MFS) profile" evidence="11">
    <location>
        <begin position="14"/>
        <end position="441"/>
    </location>
</feature>
<evidence type="ECO:0000256" key="2">
    <source>
        <dbReference type="ARBA" id="ARBA00009598"/>
    </source>
</evidence>
<dbReference type="Pfam" id="PF07690">
    <property type="entry name" value="MFS_1"/>
    <property type="match status" value="1"/>
</dbReference>
<feature type="transmembrane region" description="Helical" evidence="10">
    <location>
        <begin position="285"/>
        <end position="306"/>
    </location>
</feature>
<feature type="transmembrane region" description="Helical" evidence="10">
    <location>
        <begin position="318"/>
        <end position="337"/>
    </location>
</feature>
<protein>
    <recommendedName>
        <fullName evidence="8">Sugar phosphate exchanger 3</fullName>
    </recommendedName>
    <alternativeName>
        <fullName evidence="9">Solute carrier family 37 member 3</fullName>
    </alternativeName>
</protein>
<feature type="transmembrane region" description="Helical" evidence="10">
    <location>
        <begin position="106"/>
        <end position="124"/>
    </location>
</feature>
<evidence type="ECO:0000313" key="12">
    <source>
        <dbReference type="WBParaSite" id="MCU_008728-RA"/>
    </source>
</evidence>
<dbReference type="PANTHER" id="PTHR43184:SF12">
    <property type="entry name" value="SUGAR PHOSPHATE EXCHANGER 3"/>
    <property type="match status" value="1"/>
</dbReference>
<dbReference type="InterPro" id="IPR020846">
    <property type="entry name" value="MFS_dom"/>
</dbReference>
<feature type="transmembrane region" description="Helical" evidence="10">
    <location>
        <begin position="199"/>
        <end position="223"/>
    </location>
</feature>
<keyword evidence="5 10" id="KW-0812">Transmembrane</keyword>
<sequence>MTYCRRHCVDQGLVFVLTFFAYALMHGSRKVLSSVKPVMVAHFVPNVENVTATLHPSDLWYRPHPFFASTDDAILFMGVLDFLFLLSYAAGLYVSGWLGDRVDPRYVLAGGMLTGAAATFLFGVPPEWGHFYNRYWYAGLWLANGFLQGPGWPACISLVAHSFHSAHGLILGIWSSSAGFGNIIGAILSSAVIDYGYEYVFLTISLILAAGAVITFCGIPANVVEKSTASAAPHTPESRNLSFCRVLLLPGVICYALAFACLKLVNYSLFFWLPYYLHNKFGWDAGAASALSACYDLGGLFGQIIAGGISDLPCISRHWVNTVFLLACVPCLFAYRATPGTSLALNGFVMSVTGFFVAGPSNLLSAVLGTDLARLPSLRGKRVLSTVTGLIDGTGSFGAAFGQLLVPFMQSHYGWNSVFTLFIVCSVLTLLFVIPPHIQSVRSRETPHEELVPSSD</sequence>
<evidence type="ECO:0000259" key="11">
    <source>
        <dbReference type="PROSITE" id="PS50850"/>
    </source>
</evidence>